<evidence type="ECO:0000256" key="1">
    <source>
        <dbReference type="SAM" id="Phobius"/>
    </source>
</evidence>
<dbReference type="EMBL" id="AP022614">
    <property type="protein sequence ID" value="BBZ46349.1"/>
    <property type="molecule type" value="Genomic_DNA"/>
</dbReference>
<reference evidence="4 5" key="1">
    <citation type="journal article" date="2019" name="Emerg. Microbes Infect.">
        <title>Comprehensive subspecies identification of 175 nontuberculous mycobacteria species based on 7547 genomic profiles.</title>
        <authorList>
            <person name="Matsumoto Y."/>
            <person name="Kinjo T."/>
            <person name="Motooka D."/>
            <person name="Nabeya D."/>
            <person name="Jung N."/>
            <person name="Uechi K."/>
            <person name="Horii T."/>
            <person name="Iida T."/>
            <person name="Fujita J."/>
            <person name="Nakamura S."/>
        </authorList>
    </citation>
    <scope>NUCLEOTIDE SEQUENCE [LARGE SCALE GENOMIC DNA]</scope>
    <source>
        <strain evidence="4 5">JCM 14742</strain>
    </source>
</reference>
<feature type="domain" description="Mammalian cell entry C-terminal" evidence="3">
    <location>
        <begin position="134"/>
        <end position="382"/>
    </location>
</feature>
<dbReference type="InterPro" id="IPR005693">
    <property type="entry name" value="Mce"/>
</dbReference>
<dbReference type="GO" id="GO:0005576">
    <property type="term" value="C:extracellular region"/>
    <property type="evidence" value="ECO:0007669"/>
    <property type="project" value="TreeGrafter"/>
</dbReference>
<dbReference type="GO" id="GO:0051701">
    <property type="term" value="P:biological process involved in interaction with host"/>
    <property type="evidence" value="ECO:0007669"/>
    <property type="project" value="TreeGrafter"/>
</dbReference>
<keyword evidence="5" id="KW-1185">Reference proteome</keyword>
<dbReference type="AlphaFoldDB" id="A0A7I7YXE2"/>
<keyword evidence="1" id="KW-1133">Transmembrane helix</keyword>
<proteinExistence type="predicted"/>
<protein>
    <submittedName>
        <fullName evidence="4">Cell invasion protein</fullName>
    </submittedName>
</protein>
<name>A0A7I7YXE2_9MYCO</name>
<gene>
    <name evidence="4" type="primary">mce1A_2</name>
    <name evidence="4" type="ORF">MPRM_36300</name>
</gene>
<organism evidence="4 5">
    <name type="scientific">Mycobacterium parmense</name>
    <dbReference type="NCBI Taxonomy" id="185642"/>
    <lineage>
        <taxon>Bacteria</taxon>
        <taxon>Bacillati</taxon>
        <taxon>Actinomycetota</taxon>
        <taxon>Actinomycetes</taxon>
        <taxon>Mycobacteriales</taxon>
        <taxon>Mycobacteriaceae</taxon>
        <taxon>Mycobacterium</taxon>
        <taxon>Mycobacterium simiae complex</taxon>
    </lineage>
</organism>
<keyword evidence="1" id="KW-0812">Transmembrane</keyword>
<dbReference type="Proteomes" id="UP000467105">
    <property type="component" value="Chromosome"/>
</dbReference>
<evidence type="ECO:0000313" key="4">
    <source>
        <dbReference type="EMBL" id="BBZ46349.1"/>
    </source>
</evidence>
<dbReference type="PANTHER" id="PTHR33371:SF19">
    <property type="entry name" value="MCE-FAMILY PROTEIN MCE4A"/>
    <property type="match status" value="1"/>
</dbReference>
<dbReference type="Pfam" id="PF11887">
    <property type="entry name" value="Mce4_CUP1"/>
    <property type="match status" value="1"/>
</dbReference>
<feature type="domain" description="Mce/MlaD" evidence="2">
    <location>
        <begin position="48"/>
        <end position="129"/>
    </location>
</feature>
<sequence length="439" mass="45991">MTAPVRGPGKVNAPRNPPYKLAGIALLIVGAVVLVLVYGQFRGDFTPKTKLTMVASRAGLVMDPGSKVTYNGVEIGRVASISEVVRDGRPGAKFTLDVYPRYLSLIPANVTADIKATTVFGGKYVSLTTPKSPSPQRISPQTVIDARSVTTEINTLFETVTSIAQKVDPVKLNLTLSAAAQSLAGLGEKLGQSVVNANAVLDDVNPQMPQARRDIAALAALGDTYAKASPDLFDFLNNAVVTARSINANQKDLDQALLAAAGFGNTGADIFNRGGPYLARGATDLVPSAQLLDTYSPAIYCTLRNYHDIEPKAAAFLGGNGYSLNSHTQALSGLGLVANPLSLATVALLTMGLGGVAGLVGGAPNPYIYPENLPRVNARGGPGGAPGCWQKITHDLWPAPELVMDTGNSLAPYNHLDTGSPYAIEYVWGRQVGDNTINP</sequence>
<dbReference type="Pfam" id="PF02470">
    <property type="entry name" value="MlaD"/>
    <property type="match status" value="1"/>
</dbReference>
<dbReference type="NCBIfam" id="TIGR00996">
    <property type="entry name" value="Mtu_fam_mce"/>
    <property type="match status" value="1"/>
</dbReference>
<accession>A0A7I7YXE2</accession>
<dbReference type="PANTHER" id="PTHR33371">
    <property type="entry name" value="INTERMEMBRANE PHOSPHOLIPID TRANSPORT SYSTEM BINDING PROTEIN MLAD-RELATED"/>
    <property type="match status" value="1"/>
</dbReference>
<dbReference type="InterPro" id="IPR052336">
    <property type="entry name" value="MlaD_Phospholipid_Transporter"/>
</dbReference>
<evidence type="ECO:0000259" key="2">
    <source>
        <dbReference type="Pfam" id="PF02470"/>
    </source>
</evidence>
<feature type="transmembrane region" description="Helical" evidence="1">
    <location>
        <begin position="21"/>
        <end position="41"/>
    </location>
</feature>
<keyword evidence="1" id="KW-0472">Membrane</keyword>
<dbReference type="InterPro" id="IPR003399">
    <property type="entry name" value="Mce/MlaD"/>
</dbReference>
<evidence type="ECO:0000313" key="5">
    <source>
        <dbReference type="Proteomes" id="UP000467105"/>
    </source>
</evidence>
<evidence type="ECO:0000259" key="3">
    <source>
        <dbReference type="Pfam" id="PF11887"/>
    </source>
</evidence>
<dbReference type="RefSeq" id="WP_163670871.1">
    <property type="nucleotide sequence ID" value="NZ_AP022614.1"/>
</dbReference>
<dbReference type="InterPro" id="IPR024516">
    <property type="entry name" value="Mce_C"/>
</dbReference>